<dbReference type="EMBL" id="KZ679134">
    <property type="protein sequence ID" value="PTB75141.1"/>
    <property type="molecule type" value="Genomic_DNA"/>
</dbReference>
<name>A0A2T4C0Q1_TRILO</name>
<evidence type="ECO:0008006" key="4">
    <source>
        <dbReference type="Google" id="ProtNLM"/>
    </source>
</evidence>
<protein>
    <recommendedName>
        <fullName evidence="4">Carbohydrate-binding module family 18 protein</fullName>
    </recommendedName>
</protein>
<accession>A0A2T4C0Q1</accession>
<feature type="signal peptide" evidence="1">
    <location>
        <begin position="1"/>
        <end position="20"/>
    </location>
</feature>
<reference evidence="2 3" key="1">
    <citation type="submission" date="2016-07" db="EMBL/GenBank/DDBJ databases">
        <title>Multiple horizontal gene transfer events from other fungi enriched the ability of initially mycotrophic Trichoderma (Ascomycota) to feed on dead plant biomass.</title>
        <authorList>
            <consortium name="DOE Joint Genome Institute"/>
            <person name="Aerts A."/>
            <person name="Atanasova L."/>
            <person name="Chenthamara K."/>
            <person name="Zhang J."/>
            <person name="Grujic M."/>
            <person name="Henrissat B."/>
            <person name="Kuo A."/>
            <person name="Salamov A."/>
            <person name="Lipzen A."/>
            <person name="Labutti K."/>
            <person name="Barry K."/>
            <person name="Miao Y."/>
            <person name="Rahimi M.J."/>
            <person name="Shen Q."/>
            <person name="Grigoriev I.V."/>
            <person name="Kubicek C.P."/>
            <person name="Druzhinina I.S."/>
        </authorList>
    </citation>
    <scope>NUCLEOTIDE SEQUENCE [LARGE SCALE GENOMIC DNA]</scope>
    <source>
        <strain evidence="2 3">ATCC 18648</strain>
    </source>
</reference>
<organism evidence="2 3">
    <name type="scientific">Trichoderma longibrachiatum ATCC 18648</name>
    <dbReference type="NCBI Taxonomy" id="983965"/>
    <lineage>
        <taxon>Eukaryota</taxon>
        <taxon>Fungi</taxon>
        <taxon>Dikarya</taxon>
        <taxon>Ascomycota</taxon>
        <taxon>Pezizomycotina</taxon>
        <taxon>Sordariomycetes</taxon>
        <taxon>Hypocreomycetidae</taxon>
        <taxon>Hypocreales</taxon>
        <taxon>Hypocreaceae</taxon>
        <taxon>Trichoderma</taxon>
    </lineage>
</organism>
<evidence type="ECO:0000256" key="1">
    <source>
        <dbReference type="SAM" id="SignalP"/>
    </source>
</evidence>
<keyword evidence="3" id="KW-1185">Reference proteome</keyword>
<dbReference type="OrthoDB" id="4892292at2759"/>
<dbReference type="Proteomes" id="UP000240760">
    <property type="component" value="Unassembled WGS sequence"/>
</dbReference>
<evidence type="ECO:0000313" key="2">
    <source>
        <dbReference type="EMBL" id="PTB75141.1"/>
    </source>
</evidence>
<gene>
    <name evidence="2" type="ORF">M440DRAFT_1402706</name>
</gene>
<keyword evidence="1" id="KW-0732">Signal</keyword>
<dbReference type="AlphaFoldDB" id="A0A2T4C0Q1"/>
<feature type="chain" id="PRO_5015480228" description="Carbohydrate-binding module family 18 protein" evidence="1">
    <location>
        <begin position="21"/>
        <end position="234"/>
    </location>
</feature>
<proteinExistence type="predicted"/>
<evidence type="ECO:0000313" key="3">
    <source>
        <dbReference type="Proteomes" id="UP000240760"/>
    </source>
</evidence>
<sequence>MPSLFSTLVLAIGMLQAVVASEDLMSMPIVGGDFRPDLYQRAVDAGLAGLCTCPNLVICLGDKSQCTMDNKGAILCCAMGQRAFNGQCADAAAALCADGTTVCPANTQCATDNLGATLCCGAGQKAINGRCTSSTVNLCADGKITCSGATPQCTINVSLSVNGTDTSNTLCCATGQKAVDGKCYPGTAQLVPCGLNGPCNVGTGYYCAFATGNVAPVCCKQDSYLKGTACVKKA</sequence>